<feature type="domain" description="G-protein coupled receptors family 1 profile" evidence="6">
    <location>
        <begin position="53"/>
        <end position="319"/>
    </location>
</feature>
<evidence type="ECO:0000256" key="3">
    <source>
        <dbReference type="ARBA" id="ARBA00022989"/>
    </source>
</evidence>
<accession>A0AAD8B386</accession>
<keyword evidence="2 5" id="KW-0812">Transmembrane</keyword>
<dbReference type="Pfam" id="PF00001">
    <property type="entry name" value="7tm_1"/>
    <property type="match status" value="1"/>
</dbReference>
<feature type="transmembrane region" description="Helical" evidence="5">
    <location>
        <begin position="72"/>
        <end position="96"/>
    </location>
</feature>
<comment type="subcellular location">
    <subcellularLocation>
        <location evidence="1">Membrane</location>
    </subcellularLocation>
</comment>
<keyword evidence="3 5" id="KW-1133">Transmembrane helix</keyword>
<dbReference type="Gene3D" id="1.20.1070.10">
    <property type="entry name" value="Rhodopsin 7-helix transmembrane proteins"/>
    <property type="match status" value="1"/>
</dbReference>
<feature type="transmembrane region" description="Helical" evidence="5">
    <location>
        <begin position="212"/>
        <end position="242"/>
    </location>
</feature>
<dbReference type="InterPro" id="IPR017452">
    <property type="entry name" value="GPCR_Rhodpsn_7TM"/>
</dbReference>
<feature type="transmembrane region" description="Helical" evidence="5">
    <location>
        <begin position="36"/>
        <end position="60"/>
    </location>
</feature>
<reference evidence="7" key="1">
    <citation type="journal article" date="2023" name="PLoS Negl. Trop. Dis.">
        <title>A genome sequence for Biomphalaria pfeifferi, the major vector snail for the human-infecting parasite Schistosoma mansoni.</title>
        <authorList>
            <person name="Bu L."/>
            <person name="Lu L."/>
            <person name="Laidemitt M.R."/>
            <person name="Zhang S.M."/>
            <person name="Mutuku M."/>
            <person name="Mkoji G."/>
            <person name="Steinauer M."/>
            <person name="Loker E.S."/>
        </authorList>
    </citation>
    <scope>NUCLEOTIDE SEQUENCE</scope>
    <source>
        <strain evidence="7">KasaAsao</strain>
    </source>
</reference>
<feature type="transmembrane region" description="Helical" evidence="5">
    <location>
        <begin position="263"/>
        <end position="287"/>
    </location>
</feature>
<keyword evidence="7" id="KW-0675">Receptor</keyword>
<dbReference type="InterPro" id="IPR052954">
    <property type="entry name" value="GPCR-Ligand_Int"/>
</dbReference>
<dbReference type="Proteomes" id="UP001233172">
    <property type="component" value="Unassembled WGS sequence"/>
</dbReference>
<evidence type="ECO:0000256" key="2">
    <source>
        <dbReference type="ARBA" id="ARBA00022692"/>
    </source>
</evidence>
<organism evidence="7 8">
    <name type="scientific">Biomphalaria pfeifferi</name>
    <name type="common">Bloodfluke planorb</name>
    <name type="synonym">Freshwater snail</name>
    <dbReference type="NCBI Taxonomy" id="112525"/>
    <lineage>
        <taxon>Eukaryota</taxon>
        <taxon>Metazoa</taxon>
        <taxon>Spiralia</taxon>
        <taxon>Lophotrochozoa</taxon>
        <taxon>Mollusca</taxon>
        <taxon>Gastropoda</taxon>
        <taxon>Heterobranchia</taxon>
        <taxon>Euthyneura</taxon>
        <taxon>Panpulmonata</taxon>
        <taxon>Hygrophila</taxon>
        <taxon>Lymnaeoidea</taxon>
        <taxon>Planorbidae</taxon>
        <taxon>Biomphalaria</taxon>
    </lineage>
</organism>
<reference evidence="7" key="2">
    <citation type="submission" date="2023-04" db="EMBL/GenBank/DDBJ databases">
        <authorList>
            <person name="Bu L."/>
            <person name="Lu L."/>
            <person name="Laidemitt M.R."/>
            <person name="Zhang S.M."/>
            <person name="Mutuku M."/>
            <person name="Mkoji G."/>
            <person name="Steinauer M."/>
            <person name="Loker E.S."/>
        </authorList>
    </citation>
    <scope>NUCLEOTIDE SEQUENCE</scope>
    <source>
        <strain evidence="7">KasaAsao</strain>
        <tissue evidence="7">Whole Snail</tissue>
    </source>
</reference>
<keyword evidence="8" id="KW-1185">Reference proteome</keyword>
<evidence type="ECO:0000313" key="8">
    <source>
        <dbReference type="Proteomes" id="UP001233172"/>
    </source>
</evidence>
<dbReference type="InterPro" id="IPR000276">
    <property type="entry name" value="GPCR_Rhodpsn"/>
</dbReference>
<dbReference type="PROSITE" id="PS50262">
    <property type="entry name" value="G_PROTEIN_RECEP_F1_2"/>
    <property type="match status" value="1"/>
</dbReference>
<dbReference type="SUPFAM" id="SSF81321">
    <property type="entry name" value="Family A G protein-coupled receptor-like"/>
    <property type="match status" value="1"/>
</dbReference>
<comment type="caution">
    <text evidence="7">The sequence shown here is derived from an EMBL/GenBank/DDBJ whole genome shotgun (WGS) entry which is preliminary data.</text>
</comment>
<proteinExistence type="predicted"/>
<feature type="transmembrane region" description="Helical" evidence="5">
    <location>
        <begin position="157"/>
        <end position="179"/>
    </location>
</feature>
<keyword evidence="4 5" id="KW-0472">Membrane</keyword>
<dbReference type="EMBL" id="JASAOG010000154">
    <property type="protein sequence ID" value="KAK0047218.1"/>
    <property type="molecule type" value="Genomic_DNA"/>
</dbReference>
<evidence type="ECO:0000256" key="1">
    <source>
        <dbReference type="ARBA" id="ARBA00004370"/>
    </source>
</evidence>
<evidence type="ECO:0000259" key="6">
    <source>
        <dbReference type="PROSITE" id="PS50262"/>
    </source>
</evidence>
<evidence type="ECO:0000256" key="5">
    <source>
        <dbReference type="SAM" id="Phobius"/>
    </source>
</evidence>
<dbReference type="PANTHER" id="PTHR46641:SF2">
    <property type="entry name" value="FMRFAMIDE RECEPTOR"/>
    <property type="match status" value="1"/>
</dbReference>
<feature type="transmembrane region" description="Helical" evidence="5">
    <location>
        <begin position="102"/>
        <end position="120"/>
    </location>
</feature>
<dbReference type="PANTHER" id="PTHR46641">
    <property type="entry name" value="FMRFAMIDE RECEPTOR-RELATED"/>
    <property type="match status" value="1"/>
</dbReference>
<feature type="transmembrane region" description="Helical" evidence="5">
    <location>
        <begin position="299"/>
        <end position="322"/>
    </location>
</feature>
<dbReference type="GO" id="GO:0016020">
    <property type="term" value="C:membrane"/>
    <property type="evidence" value="ECO:0007669"/>
    <property type="project" value="UniProtKB-SubCell"/>
</dbReference>
<protein>
    <submittedName>
        <fullName evidence="7">Neuromedin-U receptor 2</fullName>
    </submittedName>
</protein>
<gene>
    <name evidence="7" type="ORF">Bpfe_023349</name>
</gene>
<dbReference type="GO" id="GO:0004930">
    <property type="term" value="F:G protein-coupled receptor activity"/>
    <property type="evidence" value="ECO:0007669"/>
    <property type="project" value="InterPro"/>
</dbReference>
<evidence type="ECO:0000256" key="4">
    <source>
        <dbReference type="ARBA" id="ARBA00023136"/>
    </source>
</evidence>
<name>A0AAD8B386_BIOPF</name>
<dbReference type="PRINTS" id="PR00237">
    <property type="entry name" value="GPCRRHODOPSN"/>
</dbReference>
<dbReference type="AlphaFoldDB" id="A0AAD8B386"/>
<sequence length="337" mass="38619">MELARINITIFINESKGESESRSDDEFDRVVNTARYAINFVVTPILCIFGVVGNILNVIVLRRCGYKDTNVLLLESLSVADLILSVVHSFVHVHFIIECFDFVVASVFGTFSFVYLFGAYQTSLSVVELHLVGIAFERVIAVYFPFHVSRIFLRSRVLMYIIAMYLFAIVYNAPQFFVFESGWMNVSSLNRTIAVIVPTQFYLSNLEVMLNYLILGISALNTGIFPITTIFACFIVGVKLLWRKKQNLISTKRKDKNDLKGMKLLIAVCIISVLFCVSGLTLNYYFYTVSIFVGSFHELLIDVTNLISQFFSSSNFFIYVTMSRKFYRAYRKLICRF</sequence>
<evidence type="ECO:0000313" key="7">
    <source>
        <dbReference type="EMBL" id="KAK0047218.1"/>
    </source>
</evidence>